<reference evidence="4 6" key="1">
    <citation type="journal article" date="2011" name="Nature">
        <title>The Medicago genome provides insight into the evolution of rhizobial symbioses.</title>
        <authorList>
            <person name="Young N.D."/>
            <person name="Debelle F."/>
            <person name="Oldroyd G.E."/>
            <person name="Geurts R."/>
            <person name="Cannon S.B."/>
            <person name="Udvardi M.K."/>
            <person name="Benedito V.A."/>
            <person name="Mayer K.F."/>
            <person name="Gouzy J."/>
            <person name="Schoof H."/>
            <person name="Van de Peer Y."/>
            <person name="Proost S."/>
            <person name="Cook D.R."/>
            <person name="Meyers B.C."/>
            <person name="Spannagl M."/>
            <person name="Cheung F."/>
            <person name="De Mita S."/>
            <person name="Krishnakumar V."/>
            <person name="Gundlach H."/>
            <person name="Zhou S."/>
            <person name="Mudge J."/>
            <person name="Bharti A.K."/>
            <person name="Murray J.D."/>
            <person name="Naoumkina M.A."/>
            <person name="Rosen B."/>
            <person name="Silverstein K.A."/>
            <person name="Tang H."/>
            <person name="Rombauts S."/>
            <person name="Zhao P.X."/>
            <person name="Zhou P."/>
            <person name="Barbe V."/>
            <person name="Bardou P."/>
            <person name="Bechner M."/>
            <person name="Bellec A."/>
            <person name="Berger A."/>
            <person name="Berges H."/>
            <person name="Bidwell S."/>
            <person name="Bisseling T."/>
            <person name="Choisne N."/>
            <person name="Couloux A."/>
            <person name="Denny R."/>
            <person name="Deshpande S."/>
            <person name="Dai X."/>
            <person name="Doyle J.J."/>
            <person name="Dudez A.M."/>
            <person name="Farmer A.D."/>
            <person name="Fouteau S."/>
            <person name="Franken C."/>
            <person name="Gibelin C."/>
            <person name="Gish J."/>
            <person name="Goldstein S."/>
            <person name="Gonzalez A.J."/>
            <person name="Green P.J."/>
            <person name="Hallab A."/>
            <person name="Hartog M."/>
            <person name="Hua A."/>
            <person name="Humphray S.J."/>
            <person name="Jeong D.H."/>
            <person name="Jing Y."/>
            <person name="Jocker A."/>
            <person name="Kenton S.M."/>
            <person name="Kim D.J."/>
            <person name="Klee K."/>
            <person name="Lai H."/>
            <person name="Lang C."/>
            <person name="Lin S."/>
            <person name="Macmil S.L."/>
            <person name="Magdelenat G."/>
            <person name="Matthews L."/>
            <person name="McCorrison J."/>
            <person name="Monaghan E.L."/>
            <person name="Mun J.H."/>
            <person name="Najar F.Z."/>
            <person name="Nicholson C."/>
            <person name="Noirot C."/>
            <person name="O'Bleness M."/>
            <person name="Paule C.R."/>
            <person name="Poulain J."/>
            <person name="Prion F."/>
            <person name="Qin B."/>
            <person name="Qu C."/>
            <person name="Retzel E.F."/>
            <person name="Riddle C."/>
            <person name="Sallet E."/>
            <person name="Samain S."/>
            <person name="Samson N."/>
            <person name="Sanders I."/>
            <person name="Saurat O."/>
            <person name="Scarpelli C."/>
            <person name="Schiex T."/>
            <person name="Segurens B."/>
            <person name="Severin A.J."/>
            <person name="Sherrier D.J."/>
            <person name="Shi R."/>
            <person name="Sims S."/>
            <person name="Singer S.R."/>
            <person name="Sinharoy S."/>
            <person name="Sterck L."/>
            <person name="Viollet A."/>
            <person name="Wang B.B."/>
            <person name="Wang K."/>
            <person name="Wang M."/>
            <person name="Wang X."/>
            <person name="Warfsmann J."/>
            <person name="Weissenbach J."/>
            <person name="White D.D."/>
            <person name="White J.D."/>
            <person name="Wiley G.B."/>
            <person name="Wincker P."/>
            <person name="Xing Y."/>
            <person name="Yang L."/>
            <person name="Yao Z."/>
            <person name="Ying F."/>
            <person name="Zhai J."/>
            <person name="Zhou L."/>
            <person name="Zuber A."/>
            <person name="Denarie J."/>
            <person name="Dixon R.A."/>
            <person name="May G.D."/>
            <person name="Schwartz D.C."/>
            <person name="Rogers J."/>
            <person name="Quetier F."/>
            <person name="Town C.D."/>
            <person name="Roe B.A."/>
        </authorList>
    </citation>
    <scope>NUCLEOTIDE SEQUENCE [LARGE SCALE GENOMIC DNA]</scope>
    <source>
        <strain evidence="4">A17</strain>
        <strain evidence="5 6">cv. Jemalong A17</strain>
    </source>
</reference>
<reference evidence="4 6" key="2">
    <citation type="journal article" date="2014" name="BMC Genomics">
        <title>An improved genome release (version Mt4.0) for the model legume Medicago truncatula.</title>
        <authorList>
            <person name="Tang H."/>
            <person name="Krishnakumar V."/>
            <person name="Bidwell S."/>
            <person name="Rosen B."/>
            <person name="Chan A."/>
            <person name="Zhou S."/>
            <person name="Gentzbittel L."/>
            <person name="Childs K.L."/>
            <person name="Yandell M."/>
            <person name="Gundlach H."/>
            <person name="Mayer K.F."/>
            <person name="Schwartz D.C."/>
            <person name="Town C.D."/>
        </authorList>
    </citation>
    <scope>GENOME REANNOTATION</scope>
    <source>
        <strain evidence="4">A17</strain>
        <strain evidence="5 6">cv. Jemalong A17</strain>
    </source>
</reference>
<reference evidence="5" key="3">
    <citation type="submission" date="2015-04" db="UniProtKB">
        <authorList>
            <consortium name="EnsemblPlants"/>
        </authorList>
    </citation>
    <scope>IDENTIFICATION</scope>
    <source>
        <strain evidence="5">cv. Jemalong A17</strain>
    </source>
</reference>
<gene>
    <name evidence="5" type="primary">25482687</name>
    <name evidence="4" type="ordered locus">MTR_1g034420</name>
</gene>
<evidence type="ECO:0000256" key="1">
    <source>
        <dbReference type="ARBA" id="ARBA00007626"/>
    </source>
</evidence>
<dbReference type="PANTHER" id="PTHR47933:SF11">
    <property type="entry name" value="PENTATRICOPEPTIDE REPEAT-CONTAINING PROTEIN 2"/>
    <property type="match status" value="1"/>
</dbReference>
<organism evidence="4 6">
    <name type="scientific">Medicago truncatula</name>
    <name type="common">Barrel medic</name>
    <name type="synonym">Medicago tribuloides</name>
    <dbReference type="NCBI Taxonomy" id="3880"/>
    <lineage>
        <taxon>Eukaryota</taxon>
        <taxon>Viridiplantae</taxon>
        <taxon>Streptophyta</taxon>
        <taxon>Embryophyta</taxon>
        <taxon>Tracheophyta</taxon>
        <taxon>Spermatophyta</taxon>
        <taxon>Magnoliopsida</taxon>
        <taxon>eudicotyledons</taxon>
        <taxon>Gunneridae</taxon>
        <taxon>Pentapetalae</taxon>
        <taxon>rosids</taxon>
        <taxon>fabids</taxon>
        <taxon>Fabales</taxon>
        <taxon>Fabaceae</taxon>
        <taxon>Papilionoideae</taxon>
        <taxon>50 kb inversion clade</taxon>
        <taxon>NPAAA clade</taxon>
        <taxon>Hologalegina</taxon>
        <taxon>IRL clade</taxon>
        <taxon>Trifolieae</taxon>
        <taxon>Medicago</taxon>
    </lineage>
</organism>
<dbReference type="EnsemblPlants" id="KEH40773">
    <property type="protein sequence ID" value="KEH40773"/>
    <property type="gene ID" value="MTR_1g034420"/>
</dbReference>
<dbReference type="HOGENOM" id="CLU_002706_49_0_1"/>
<comment type="similarity">
    <text evidence="1">Belongs to the PPR family. P subfamily.</text>
</comment>
<dbReference type="Pfam" id="PF01535">
    <property type="entry name" value="PPR"/>
    <property type="match status" value="1"/>
</dbReference>
<evidence type="ECO:0000313" key="5">
    <source>
        <dbReference type="EnsemblPlants" id="KEH40773"/>
    </source>
</evidence>
<proteinExistence type="inferred from homology"/>
<dbReference type="AlphaFoldDB" id="A0A072VH60"/>
<protein>
    <submittedName>
        <fullName evidence="4">PPR superfamily protein</fullName>
    </submittedName>
</protein>
<dbReference type="PROSITE" id="PS51375">
    <property type="entry name" value="PPR"/>
    <property type="match status" value="1"/>
</dbReference>
<dbReference type="KEGG" id="mtr:25482687"/>
<dbReference type="NCBIfam" id="TIGR00756">
    <property type="entry name" value="PPR"/>
    <property type="match status" value="1"/>
</dbReference>
<evidence type="ECO:0000313" key="4">
    <source>
        <dbReference type="EMBL" id="KEH40773.1"/>
    </source>
</evidence>
<dbReference type="PANTHER" id="PTHR47933">
    <property type="entry name" value="PENTATRICOPEPTIDE REPEAT-CONTAINING PROTEIN 1, MITOCHONDRIAL"/>
    <property type="match status" value="1"/>
</dbReference>
<dbReference type="InterPro" id="IPR011990">
    <property type="entry name" value="TPR-like_helical_dom_sf"/>
</dbReference>
<name>A0A072VH60_MEDTR</name>
<keyword evidence="6" id="KW-1185">Reference proteome</keyword>
<dbReference type="InterPro" id="IPR002885">
    <property type="entry name" value="PPR_rpt"/>
</dbReference>
<feature type="repeat" description="PPR" evidence="3">
    <location>
        <begin position="149"/>
        <end position="183"/>
    </location>
</feature>
<evidence type="ECO:0000313" key="6">
    <source>
        <dbReference type="Proteomes" id="UP000002051"/>
    </source>
</evidence>
<dbReference type="InterPro" id="IPR051240">
    <property type="entry name" value="Mito_RNA-Proc/Resp"/>
</dbReference>
<accession>A0A072VH60</accession>
<dbReference type="Gene3D" id="1.25.40.10">
    <property type="entry name" value="Tetratricopeptide repeat domain"/>
    <property type="match status" value="2"/>
</dbReference>
<dbReference type="EMBL" id="CM001217">
    <property type="protein sequence ID" value="KEH40773.1"/>
    <property type="molecule type" value="Genomic_DNA"/>
</dbReference>
<sequence length="400" mass="44789">MTVQTTMLSRLIRYYASSSVSIISKNNNKLFPPSCPCVSYLRSFSSNSTTSSVFGEIIKNLRNSPPVTTSSSSSKSNNINPMVVISCELTGMAVSQFKSMLSTSTRGLYSISDYNYILSSLSSQGLSDTILRLGRLWDESQTHNNVFPNVDTWKILIDCHCATGNMSSAFCLFHNIIKAGHRPTASTLNYLLQGLCDRGQISKAIMFFNYSILKGFELDDCSYDILIHCLCGIGEIKMATHLLRQRPCEHDTVTCFVRLMVVYAKVISRLCEDRLVNEAYALFSEIVVKNKRVMRNRGLHHRLIYGYCITGQFKQAIAMFRELKAIENINTSTCIPTLELGTEHEVKAAKRALCVLIKRGVQPHLASYQSVVGGLYKGGRVKVARKVEELSLQFCKPFLE</sequence>
<dbReference type="Pfam" id="PF13041">
    <property type="entry name" value="PPR_2"/>
    <property type="match status" value="1"/>
</dbReference>
<keyword evidence="2" id="KW-0677">Repeat</keyword>
<evidence type="ECO:0000256" key="2">
    <source>
        <dbReference type="ARBA" id="ARBA00022737"/>
    </source>
</evidence>
<evidence type="ECO:0000256" key="3">
    <source>
        <dbReference type="PROSITE-ProRule" id="PRU00708"/>
    </source>
</evidence>
<dbReference type="OrthoDB" id="185373at2759"/>
<dbReference type="Proteomes" id="UP000002051">
    <property type="component" value="Unassembled WGS sequence"/>
</dbReference>